<dbReference type="EMBL" id="BMCT01000001">
    <property type="protein sequence ID" value="GGF52685.1"/>
    <property type="molecule type" value="Genomic_DNA"/>
</dbReference>
<dbReference type="GO" id="GO:0006950">
    <property type="term" value="P:response to stress"/>
    <property type="evidence" value="ECO:0007669"/>
    <property type="project" value="TreeGrafter"/>
</dbReference>
<evidence type="ECO:0000256" key="4">
    <source>
        <dbReference type="SAM" id="MobiDB-lite"/>
    </source>
</evidence>
<dbReference type="PANTHER" id="PTHR33164">
    <property type="entry name" value="TRANSCRIPTIONAL REGULATOR, MARR FAMILY"/>
    <property type="match status" value="1"/>
</dbReference>
<dbReference type="InterPro" id="IPR036390">
    <property type="entry name" value="WH_DNA-bd_sf"/>
</dbReference>
<feature type="region of interest" description="Disordered" evidence="4">
    <location>
        <begin position="150"/>
        <end position="171"/>
    </location>
</feature>
<dbReference type="AlphaFoldDB" id="A0A917BPU4"/>
<comment type="caution">
    <text evidence="6">The sequence shown here is derived from an EMBL/GenBank/DDBJ whole genome shotgun (WGS) entry which is preliminary data.</text>
</comment>
<keyword evidence="3" id="KW-0804">Transcription</keyword>
<keyword evidence="7" id="KW-1185">Reference proteome</keyword>
<dbReference type="InterPro" id="IPR000835">
    <property type="entry name" value="HTH_MarR-typ"/>
</dbReference>
<keyword evidence="2" id="KW-0238">DNA-binding</keyword>
<gene>
    <name evidence="6" type="ORF">GCM10007301_10210</name>
</gene>
<dbReference type="Gene3D" id="1.10.10.10">
    <property type="entry name" value="Winged helix-like DNA-binding domain superfamily/Winged helix DNA-binding domain"/>
    <property type="match status" value="1"/>
</dbReference>
<organism evidence="6 7">
    <name type="scientific">Azorhizobium oxalatiphilum</name>
    <dbReference type="NCBI Taxonomy" id="980631"/>
    <lineage>
        <taxon>Bacteria</taxon>
        <taxon>Pseudomonadati</taxon>
        <taxon>Pseudomonadota</taxon>
        <taxon>Alphaproteobacteria</taxon>
        <taxon>Hyphomicrobiales</taxon>
        <taxon>Xanthobacteraceae</taxon>
        <taxon>Azorhizobium</taxon>
    </lineage>
</organism>
<dbReference type="InterPro" id="IPR039422">
    <property type="entry name" value="MarR/SlyA-like"/>
</dbReference>
<dbReference type="PANTHER" id="PTHR33164:SF64">
    <property type="entry name" value="TRANSCRIPTIONAL REGULATOR SLYA"/>
    <property type="match status" value="1"/>
</dbReference>
<reference evidence="6" key="2">
    <citation type="submission" date="2020-09" db="EMBL/GenBank/DDBJ databases">
        <authorList>
            <person name="Sun Q."/>
            <person name="Sedlacek I."/>
        </authorList>
    </citation>
    <scope>NUCLEOTIDE SEQUENCE</scope>
    <source>
        <strain evidence="6">CCM 7897</strain>
    </source>
</reference>
<dbReference type="RefSeq" id="WP_188575978.1">
    <property type="nucleotide sequence ID" value="NZ_BMCT01000001.1"/>
</dbReference>
<dbReference type="PROSITE" id="PS50995">
    <property type="entry name" value="HTH_MARR_2"/>
    <property type="match status" value="1"/>
</dbReference>
<dbReference type="Pfam" id="PF01047">
    <property type="entry name" value="MarR"/>
    <property type="match status" value="1"/>
</dbReference>
<evidence type="ECO:0000256" key="1">
    <source>
        <dbReference type="ARBA" id="ARBA00023015"/>
    </source>
</evidence>
<evidence type="ECO:0000256" key="2">
    <source>
        <dbReference type="ARBA" id="ARBA00023125"/>
    </source>
</evidence>
<keyword evidence="1" id="KW-0805">Transcription regulation</keyword>
<dbReference type="GO" id="GO:0003700">
    <property type="term" value="F:DNA-binding transcription factor activity"/>
    <property type="evidence" value="ECO:0007669"/>
    <property type="project" value="InterPro"/>
</dbReference>
<evidence type="ECO:0000313" key="7">
    <source>
        <dbReference type="Proteomes" id="UP000606044"/>
    </source>
</evidence>
<evidence type="ECO:0000313" key="6">
    <source>
        <dbReference type="EMBL" id="GGF52685.1"/>
    </source>
</evidence>
<accession>A0A917BPU4</accession>
<dbReference type="SUPFAM" id="SSF46785">
    <property type="entry name" value="Winged helix' DNA-binding domain"/>
    <property type="match status" value="1"/>
</dbReference>
<feature type="domain" description="HTH marR-type" evidence="5">
    <location>
        <begin position="13"/>
        <end position="145"/>
    </location>
</feature>
<dbReference type="SMART" id="SM00347">
    <property type="entry name" value="HTH_MARR"/>
    <property type="match status" value="1"/>
</dbReference>
<name>A0A917BPU4_9HYPH</name>
<feature type="compositionally biased region" description="Basic and acidic residues" evidence="4">
    <location>
        <begin position="150"/>
        <end position="164"/>
    </location>
</feature>
<evidence type="ECO:0000259" key="5">
    <source>
        <dbReference type="PROSITE" id="PS50995"/>
    </source>
</evidence>
<reference evidence="6" key="1">
    <citation type="journal article" date="2014" name="Int. J. Syst. Evol. Microbiol.">
        <title>Complete genome sequence of Corynebacterium casei LMG S-19264T (=DSM 44701T), isolated from a smear-ripened cheese.</title>
        <authorList>
            <consortium name="US DOE Joint Genome Institute (JGI-PGF)"/>
            <person name="Walter F."/>
            <person name="Albersmeier A."/>
            <person name="Kalinowski J."/>
            <person name="Ruckert C."/>
        </authorList>
    </citation>
    <scope>NUCLEOTIDE SEQUENCE</scope>
    <source>
        <strain evidence="6">CCM 7897</strain>
    </source>
</reference>
<dbReference type="Proteomes" id="UP000606044">
    <property type="component" value="Unassembled WGS sequence"/>
</dbReference>
<dbReference type="GO" id="GO:0003677">
    <property type="term" value="F:DNA binding"/>
    <property type="evidence" value="ECO:0007669"/>
    <property type="project" value="UniProtKB-KW"/>
</dbReference>
<protein>
    <submittedName>
        <fullName evidence="6">Transcriptional regulator</fullName>
    </submittedName>
</protein>
<evidence type="ECO:0000256" key="3">
    <source>
        <dbReference type="ARBA" id="ARBA00023163"/>
    </source>
</evidence>
<dbReference type="InterPro" id="IPR036388">
    <property type="entry name" value="WH-like_DNA-bd_sf"/>
</dbReference>
<sequence length="171" mass="18724">MPYETPHTSPAATSIFGQLVMQVNRLWRKELDHALAAHGLSQATALPLLMLSRRDCMRQGQLAEELGIEGPSLVRLIDMLAAEQLVERREDPADRRAKTLHLTPAGREKGAEIETVVAGVRARILSDVAPADLELALDVLRTVETRLQHEAEARRAGTPEREANARGGEAA</sequence>
<dbReference type="PRINTS" id="PR00598">
    <property type="entry name" value="HTHMARR"/>
</dbReference>
<proteinExistence type="predicted"/>